<evidence type="ECO:0000256" key="1">
    <source>
        <dbReference type="SAM" id="MobiDB-lite"/>
    </source>
</evidence>
<reference evidence="2" key="1">
    <citation type="submission" date="2022-11" db="EMBL/GenBank/DDBJ databases">
        <title>Chromosome-level genome of Pogonophryne albipinna.</title>
        <authorList>
            <person name="Jo E."/>
        </authorList>
    </citation>
    <scope>NUCLEOTIDE SEQUENCE</scope>
    <source>
        <strain evidence="2">SGF0006</strain>
        <tissue evidence="2">Muscle</tissue>
    </source>
</reference>
<dbReference type="AlphaFoldDB" id="A0AAD6B9V6"/>
<name>A0AAD6B9V6_9TELE</name>
<protein>
    <submittedName>
        <fullName evidence="2">Uncharacterized protein</fullName>
    </submittedName>
</protein>
<evidence type="ECO:0000313" key="2">
    <source>
        <dbReference type="EMBL" id="KAJ4940786.1"/>
    </source>
</evidence>
<organism evidence="2 3">
    <name type="scientific">Pogonophryne albipinna</name>
    <dbReference type="NCBI Taxonomy" id="1090488"/>
    <lineage>
        <taxon>Eukaryota</taxon>
        <taxon>Metazoa</taxon>
        <taxon>Chordata</taxon>
        <taxon>Craniata</taxon>
        <taxon>Vertebrata</taxon>
        <taxon>Euteleostomi</taxon>
        <taxon>Actinopterygii</taxon>
        <taxon>Neopterygii</taxon>
        <taxon>Teleostei</taxon>
        <taxon>Neoteleostei</taxon>
        <taxon>Acanthomorphata</taxon>
        <taxon>Eupercaria</taxon>
        <taxon>Perciformes</taxon>
        <taxon>Notothenioidei</taxon>
        <taxon>Pogonophryne</taxon>
    </lineage>
</organism>
<dbReference type="EMBL" id="JAPTMU010000007">
    <property type="protein sequence ID" value="KAJ4940786.1"/>
    <property type="molecule type" value="Genomic_DNA"/>
</dbReference>
<dbReference type="Proteomes" id="UP001219934">
    <property type="component" value="Unassembled WGS sequence"/>
</dbReference>
<proteinExistence type="predicted"/>
<sequence length="148" mass="15452">MDERLAGETLLSGVVTEADGDTDVKVAPDEPDAGSSGVGGQCTEEPPASSPGVSTAPPASSPGVSTAPPASSPGRLLRRAPASPRHLLRSRVLTDAVLQMQRDTIAAIHEVARELGQLRHVLAEISTSLKDLANKLVVSIPFFCLFYK</sequence>
<comment type="caution">
    <text evidence="2">The sequence shown here is derived from an EMBL/GenBank/DDBJ whole genome shotgun (WGS) entry which is preliminary data.</text>
</comment>
<gene>
    <name evidence="2" type="ORF">JOQ06_027078</name>
</gene>
<evidence type="ECO:0000313" key="3">
    <source>
        <dbReference type="Proteomes" id="UP001219934"/>
    </source>
</evidence>
<feature type="region of interest" description="Disordered" evidence="1">
    <location>
        <begin position="1"/>
        <end position="83"/>
    </location>
</feature>
<accession>A0AAD6B9V6</accession>
<keyword evidence="3" id="KW-1185">Reference proteome</keyword>